<protein>
    <recommendedName>
        <fullName evidence="8">Oxidoreductase</fullName>
    </recommendedName>
</protein>
<feature type="signal peptide" evidence="3">
    <location>
        <begin position="1"/>
        <end position="15"/>
    </location>
</feature>
<sequence length="347" mass="38402">MLLLLLFITSRVVGAEVVRWGFVGSETLEALDRAGRSETVAVSQRNASLAWAYAQRHGLRWYADARVLIREVSAVYIATPAGSHLEYALVAASHRKPCVIDKPMARNANESRAMIAAFGISRTPLFVAYYRRSLPRYQRLRALVREEVGEVVRVRYFKKTKPVGRIDPKASGGGLFLDVGSHALDLLDFVLGPLRDVRGTASGPGRPEVETAATMRFRVGPRGTGAAYWTFMNAGTDEDTLTIQGTKAHLVVPDFLDGTEIVLLRPSSREDDDDDDYASSRRQQRFLDFPPNPVHAPFVDSVLDALETGDAGKCPSTTASALRTAFVVDAVLDRYWAGRDRTFWQKN</sequence>
<dbReference type="Proteomes" id="UP001230188">
    <property type="component" value="Unassembled WGS sequence"/>
</dbReference>
<keyword evidence="3" id="KW-0732">Signal</keyword>
<dbReference type="InterPro" id="IPR050463">
    <property type="entry name" value="Gfo/Idh/MocA_oxidrdct_glycsds"/>
</dbReference>
<feature type="chain" id="PRO_5042063818" description="Oxidoreductase" evidence="3">
    <location>
        <begin position="16"/>
        <end position="347"/>
    </location>
</feature>
<feature type="domain" description="GFO/IDH/MocA-like oxidoreductase" evidence="5">
    <location>
        <begin position="137"/>
        <end position="250"/>
    </location>
</feature>
<keyword evidence="7" id="KW-1185">Reference proteome</keyword>
<dbReference type="Gene3D" id="3.30.360.10">
    <property type="entry name" value="Dihydrodipicolinate Reductase, domain 2"/>
    <property type="match status" value="1"/>
</dbReference>
<organism evidence="6 7">
    <name type="scientific">Chrysophaeum taylorii</name>
    <dbReference type="NCBI Taxonomy" id="2483200"/>
    <lineage>
        <taxon>Eukaryota</taxon>
        <taxon>Sar</taxon>
        <taxon>Stramenopiles</taxon>
        <taxon>Ochrophyta</taxon>
        <taxon>Pelagophyceae</taxon>
        <taxon>Pelagomonadales</taxon>
        <taxon>Pelagomonadaceae</taxon>
        <taxon>Chrysophaeum</taxon>
    </lineage>
</organism>
<dbReference type="AlphaFoldDB" id="A0AAD7UIJ1"/>
<evidence type="ECO:0008006" key="8">
    <source>
        <dbReference type="Google" id="ProtNLM"/>
    </source>
</evidence>
<keyword evidence="2" id="KW-0560">Oxidoreductase</keyword>
<evidence type="ECO:0000256" key="3">
    <source>
        <dbReference type="SAM" id="SignalP"/>
    </source>
</evidence>
<dbReference type="EMBL" id="JAQMWT010000316">
    <property type="protein sequence ID" value="KAJ8605350.1"/>
    <property type="molecule type" value="Genomic_DNA"/>
</dbReference>
<dbReference type="Pfam" id="PF22725">
    <property type="entry name" value="GFO_IDH_MocA_C3"/>
    <property type="match status" value="1"/>
</dbReference>
<evidence type="ECO:0000259" key="4">
    <source>
        <dbReference type="Pfam" id="PF01408"/>
    </source>
</evidence>
<dbReference type="SUPFAM" id="SSF55347">
    <property type="entry name" value="Glyceraldehyde-3-phosphate dehydrogenase-like, C-terminal domain"/>
    <property type="match status" value="1"/>
</dbReference>
<comment type="caution">
    <text evidence="6">The sequence shown here is derived from an EMBL/GenBank/DDBJ whole genome shotgun (WGS) entry which is preliminary data.</text>
</comment>
<name>A0AAD7UIJ1_9STRA</name>
<dbReference type="InterPro" id="IPR055170">
    <property type="entry name" value="GFO_IDH_MocA-like_dom"/>
</dbReference>
<proteinExistence type="inferred from homology"/>
<dbReference type="GO" id="GO:0016491">
    <property type="term" value="F:oxidoreductase activity"/>
    <property type="evidence" value="ECO:0007669"/>
    <property type="project" value="UniProtKB-KW"/>
</dbReference>
<dbReference type="Pfam" id="PF01408">
    <property type="entry name" value="GFO_IDH_MocA"/>
    <property type="match status" value="1"/>
</dbReference>
<reference evidence="6" key="1">
    <citation type="submission" date="2023-01" db="EMBL/GenBank/DDBJ databases">
        <title>Metagenome sequencing of chrysophaentin producing Chrysophaeum taylorii.</title>
        <authorList>
            <person name="Davison J."/>
            <person name="Bewley C."/>
        </authorList>
    </citation>
    <scope>NUCLEOTIDE SEQUENCE</scope>
    <source>
        <strain evidence="6">NIES-1699</strain>
    </source>
</reference>
<dbReference type="InterPro" id="IPR036291">
    <property type="entry name" value="NAD(P)-bd_dom_sf"/>
</dbReference>
<evidence type="ECO:0000313" key="6">
    <source>
        <dbReference type="EMBL" id="KAJ8605350.1"/>
    </source>
</evidence>
<evidence type="ECO:0000256" key="2">
    <source>
        <dbReference type="ARBA" id="ARBA00023002"/>
    </source>
</evidence>
<dbReference type="Gene3D" id="3.40.50.720">
    <property type="entry name" value="NAD(P)-binding Rossmann-like Domain"/>
    <property type="match status" value="1"/>
</dbReference>
<dbReference type="GO" id="GO:0000166">
    <property type="term" value="F:nucleotide binding"/>
    <property type="evidence" value="ECO:0007669"/>
    <property type="project" value="InterPro"/>
</dbReference>
<gene>
    <name evidence="6" type="ORF">CTAYLR_002329</name>
</gene>
<evidence type="ECO:0000313" key="7">
    <source>
        <dbReference type="Proteomes" id="UP001230188"/>
    </source>
</evidence>
<accession>A0AAD7UIJ1</accession>
<feature type="domain" description="Gfo/Idh/MocA-like oxidoreductase N-terminal" evidence="4">
    <location>
        <begin position="21"/>
        <end position="118"/>
    </location>
</feature>
<evidence type="ECO:0000256" key="1">
    <source>
        <dbReference type="ARBA" id="ARBA00010928"/>
    </source>
</evidence>
<comment type="similarity">
    <text evidence="1">Belongs to the Gfo/Idh/MocA family.</text>
</comment>
<dbReference type="PANTHER" id="PTHR43818">
    <property type="entry name" value="BCDNA.GH03377"/>
    <property type="match status" value="1"/>
</dbReference>
<dbReference type="PANTHER" id="PTHR43818:SF11">
    <property type="entry name" value="BCDNA.GH03377"/>
    <property type="match status" value="1"/>
</dbReference>
<evidence type="ECO:0000259" key="5">
    <source>
        <dbReference type="Pfam" id="PF22725"/>
    </source>
</evidence>
<dbReference type="InterPro" id="IPR000683">
    <property type="entry name" value="Gfo/Idh/MocA-like_OxRdtase_N"/>
</dbReference>
<dbReference type="SUPFAM" id="SSF51735">
    <property type="entry name" value="NAD(P)-binding Rossmann-fold domains"/>
    <property type="match status" value="1"/>
</dbReference>